<dbReference type="OrthoDB" id="1050203at2"/>
<dbReference type="Proteomes" id="UP000480425">
    <property type="component" value="Unassembled WGS sequence"/>
</dbReference>
<dbReference type="RefSeq" id="WP_153123891.1">
    <property type="nucleotide sequence ID" value="NZ_JAPDUV010000001.1"/>
</dbReference>
<evidence type="ECO:0000313" key="1">
    <source>
        <dbReference type="EMBL" id="MQN81009.1"/>
    </source>
</evidence>
<accession>A0A6G1U1F9</accession>
<reference evidence="1 2" key="1">
    <citation type="submission" date="2019-09" db="EMBL/GenBank/DDBJ databases">
        <title>Distinct polysaccharide growth profiles of human intestinal Prevotella copri isolates.</title>
        <authorList>
            <person name="Fehlner-Peach H."/>
            <person name="Magnabosco C."/>
            <person name="Raghavan V."/>
            <person name="Scher J.U."/>
            <person name="Tett A."/>
            <person name="Cox L.M."/>
            <person name="Gottsegen C."/>
            <person name="Watters A."/>
            <person name="Wiltshire- Gordon J.D."/>
            <person name="Segata N."/>
            <person name="Bonneau R."/>
            <person name="Littman D.R."/>
        </authorList>
    </citation>
    <scope>NUCLEOTIDE SEQUENCE [LARGE SCALE GENOMIC DNA]</scope>
    <source>
        <strain evidence="2">iA622</strain>
    </source>
</reference>
<evidence type="ECO:0008006" key="3">
    <source>
        <dbReference type="Google" id="ProtNLM"/>
    </source>
</evidence>
<gene>
    <name evidence="1" type="ORF">F7D73_08590</name>
</gene>
<protein>
    <recommendedName>
        <fullName evidence="3">Nuclear transport factor 2 family protein</fullName>
    </recommendedName>
</protein>
<organism evidence="1 2">
    <name type="scientific">Segatella copri</name>
    <dbReference type="NCBI Taxonomy" id="165179"/>
    <lineage>
        <taxon>Bacteria</taxon>
        <taxon>Pseudomonadati</taxon>
        <taxon>Bacteroidota</taxon>
        <taxon>Bacteroidia</taxon>
        <taxon>Bacteroidales</taxon>
        <taxon>Prevotellaceae</taxon>
        <taxon>Segatella</taxon>
    </lineage>
</organism>
<name>A0A6G1U1F9_9BACT</name>
<dbReference type="AlphaFoldDB" id="A0A6G1U1F9"/>
<dbReference type="EMBL" id="VZCB01000071">
    <property type="protein sequence ID" value="MQN81009.1"/>
    <property type="molecule type" value="Genomic_DNA"/>
</dbReference>
<proteinExistence type="predicted"/>
<sequence>MELSKEDTAQMLKLCDTAMEQLKAKDYNHVLASLYEYTDSTQEIKPLSEKTRKRYLNKFKTFPVLEYTRIYYSFQLEGCNDVKYAVTFATAEQAGTPEPAKTSYMFNPVKVDGTWKLCVKTPADQIDMTLR</sequence>
<comment type="caution">
    <text evidence="1">The sequence shown here is derived from an EMBL/GenBank/DDBJ whole genome shotgun (WGS) entry which is preliminary data.</text>
</comment>
<evidence type="ECO:0000313" key="2">
    <source>
        <dbReference type="Proteomes" id="UP000480425"/>
    </source>
</evidence>